<dbReference type="Gene3D" id="3.40.50.300">
    <property type="entry name" value="P-loop containing nucleotide triphosphate hydrolases"/>
    <property type="match status" value="1"/>
</dbReference>
<name>A0A383AD31_9ZZZZ</name>
<evidence type="ECO:0000313" key="1">
    <source>
        <dbReference type="EMBL" id="SVE04998.1"/>
    </source>
</evidence>
<dbReference type="SUPFAM" id="SSF52540">
    <property type="entry name" value="P-loop containing nucleoside triphosphate hydrolases"/>
    <property type="match status" value="1"/>
</dbReference>
<dbReference type="EMBL" id="UINC01190711">
    <property type="protein sequence ID" value="SVE04998.1"/>
    <property type="molecule type" value="Genomic_DNA"/>
</dbReference>
<gene>
    <name evidence="1" type="ORF">METZ01_LOCUS457852</name>
</gene>
<organism evidence="1">
    <name type="scientific">marine metagenome</name>
    <dbReference type="NCBI Taxonomy" id="408172"/>
    <lineage>
        <taxon>unclassified sequences</taxon>
        <taxon>metagenomes</taxon>
        <taxon>ecological metagenomes</taxon>
    </lineage>
</organism>
<feature type="non-terminal residue" evidence="1">
    <location>
        <position position="111"/>
    </location>
</feature>
<proteinExistence type="predicted"/>
<reference evidence="1" key="1">
    <citation type="submission" date="2018-05" db="EMBL/GenBank/DDBJ databases">
        <authorList>
            <person name="Lanie J.A."/>
            <person name="Ng W.-L."/>
            <person name="Kazmierczak K.M."/>
            <person name="Andrzejewski T.M."/>
            <person name="Davidsen T.M."/>
            <person name="Wayne K.J."/>
            <person name="Tettelin H."/>
            <person name="Glass J.I."/>
            <person name="Rusch D."/>
            <person name="Podicherti R."/>
            <person name="Tsui H.-C.T."/>
            <person name="Winkler M.E."/>
        </authorList>
    </citation>
    <scope>NUCLEOTIDE SEQUENCE</scope>
</reference>
<dbReference type="AlphaFoldDB" id="A0A383AD31"/>
<protein>
    <submittedName>
        <fullName evidence="1">Uncharacterized protein</fullName>
    </submittedName>
</protein>
<sequence>MRNNQMVIGICGLIGSGKDTIADYLINEHNFQKISFADKLKDSVAAMFDWDRELLDGKTTESRAWREQVDTYWTNEIGREITPRLVLQLFGTECMRNGFYDGIWVSLTKKK</sequence>
<dbReference type="InterPro" id="IPR027417">
    <property type="entry name" value="P-loop_NTPase"/>
</dbReference>
<accession>A0A383AD31</accession>